<keyword evidence="4" id="KW-1185">Reference proteome</keyword>
<evidence type="ECO:0000256" key="1">
    <source>
        <dbReference type="SAM" id="Coils"/>
    </source>
</evidence>
<protein>
    <submittedName>
        <fullName evidence="3">Uncharacterized protein</fullName>
    </submittedName>
</protein>
<reference evidence="3 4" key="1">
    <citation type="submission" date="2023-03" db="EMBL/GenBank/DDBJ databases">
        <title>High-quality genome of Scylla paramamosain provides insights in environmental adaptation.</title>
        <authorList>
            <person name="Zhang L."/>
        </authorList>
    </citation>
    <scope>NUCLEOTIDE SEQUENCE [LARGE SCALE GENOMIC DNA]</scope>
    <source>
        <strain evidence="3">LZ_2023a</strain>
        <tissue evidence="3">Muscle</tissue>
    </source>
</reference>
<evidence type="ECO:0000313" key="3">
    <source>
        <dbReference type="EMBL" id="KAK8405420.1"/>
    </source>
</evidence>
<feature type="region of interest" description="Disordered" evidence="2">
    <location>
        <begin position="1"/>
        <end position="20"/>
    </location>
</feature>
<gene>
    <name evidence="3" type="ORF">O3P69_001756</name>
</gene>
<name>A0AAW0V3I0_SCYPA</name>
<feature type="coiled-coil region" evidence="1">
    <location>
        <begin position="89"/>
        <end position="116"/>
    </location>
</feature>
<keyword evidence="1" id="KW-0175">Coiled coil</keyword>
<evidence type="ECO:0000313" key="4">
    <source>
        <dbReference type="Proteomes" id="UP001487740"/>
    </source>
</evidence>
<proteinExistence type="predicted"/>
<feature type="compositionally biased region" description="Basic and acidic residues" evidence="2">
    <location>
        <begin position="1"/>
        <end position="16"/>
    </location>
</feature>
<organism evidence="3 4">
    <name type="scientific">Scylla paramamosain</name>
    <name type="common">Mud crab</name>
    <dbReference type="NCBI Taxonomy" id="85552"/>
    <lineage>
        <taxon>Eukaryota</taxon>
        <taxon>Metazoa</taxon>
        <taxon>Ecdysozoa</taxon>
        <taxon>Arthropoda</taxon>
        <taxon>Crustacea</taxon>
        <taxon>Multicrustacea</taxon>
        <taxon>Malacostraca</taxon>
        <taxon>Eumalacostraca</taxon>
        <taxon>Eucarida</taxon>
        <taxon>Decapoda</taxon>
        <taxon>Pleocyemata</taxon>
        <taxon>Brachyura</taxon>
        <taxon>Eubrachyura</taxon>
        <taxon>Portunoidea</taxon>
        <taxon>Portunidae</taxon>
        <taxon>Portuninae</taxon>
        <taxon>Scylla</taxon>
    </lineage>
</organism>
<dbReference type="Proteomes" id="UP001487740">
    <property type="component" value="Unassembled WGS sequence"/>
</dbReference>
<comment type="caution">
    <text evidence="3">The sequence shown here is derived from an EMBL/GenBank/DDBJ whole genome shotgun (WGS) entry which is preliminary data.</text>
</comment>
<evidence type="ECO:0000256" key="2">
    <source>
        <dbReference type="SAM" id="MobiDB-lite"/>
    </source>
</evidence>
<feature type="coiled-coil region" evidence="1">
    <location>
        <begin position="38"/>
        <end position="65"/>
    </location>
</feature>
<dbReference type="EMBL" id="JARAKH010000003">
    <property type="protein sequence ID" value="KAK8405420.1"/>
    <property type="molecule type" value="Genomic_DNA"/>
</dbReference>
<accession>A0AAW0V3I0</accession>
<dbReference type="AlphaFoldDB" id="A0AAW0V3I0"/>
<sequence>MESQHGCHDGAERGLSEVKPGQMDMIAAMLAGMRQELAMDREAQAQRAREQAQRADDQVRHLEDVLQSSVPSLKVETQQYTDQACDSVRNELLDKVQTLEGDVQCLREEVRTEKQRRELATVLAEEQEAPHVLAGTTRVADLLGLTWGPWQELSARGPRSVMSEPVAVSGGWGTIGTPPLSPAGGRLGLSQVGLSEKTLVRPDMLAATLVPDAPQRLCSVMGHCVQLKGPVDVHIGMGTAVERLPVYVTDLDEPCLLRLDYLTQSKACSRPLLLGPFRGRRGRELPATATRTWRGLPKTGMSLEQTVRRVTVVTLTLNLGLETPSLSGAADSPQPTTSAAEA</sequence>